<dbReference type="Gene3D" id="3.20.20.80">
    <property type="entry name" value="Glycosidases"/>
    <property type="match status" value="1"/>
</dbReference>
<evidence type="ECO:0000259" key="3">
    <source>
        <dbReference type="Pfam" id="PF02638"/>
    </source>
</evidence>
<dbReference type="EMBL" id="DVNM01000002">
    <property type="protein sequence ID" value="HIU68427.1"/>
    <property type="molecule type" value="Genomic_DNA"/>
</dbReference>
<accession>A0A9D1MTQ0</accession>
<feature type="chain" id="PRO_5039402126" evidence="2">
    <location>
        <begin position="23"/>
        <end position="407"/>
    </location>
</feature>
<dbReference type="PANTHER" id="PTHR43405:SF1">
    <property type="entry name" value="GLYCOSYL HYDROLASE DIGH"/>
    <property type="match status" value="1"/>
</dbReference>
<dbReference type="SUPFAM" id="SSF51445">
    <property type="entry name" value="(Trans)glycosidases"/>
    <property type="match status" value="1"/>
</dbReference>
<gene>
    <name evidence="4" type="ORF">IAD23_00535</name>
</gene>
<evidence type="ECO:0000256" key="1">
    <source>
        <dbReference type="ARBA" id="ARBA00022729"/>
    </source>
</evidence>
<feature type="signal peptide" evidence="2">
    <location>
        <begin position="1"/>
        <end position="22"/>
    </location>
</feature>
<comment type="caution">
    <text evidence="4">The sequence shown here is derived from an EMBL/GenBank/DDBJ whole genome shotgun (WGS) entry which is preliminary data.</text>
</comment>
<reference evidence="4" key="1">
    <citation type="submission" date="2020-10" db="EMBL/GenBank/DDBJ databases">
        <authorList>
            <person name="Gilroy R."/>
        </authorList>
    </citation>
    <scope>NUCLEOTIDE SEQUENCE</scope>
    <source>
        <strain evidence="4">CHK176-6737</strain>
    </source>
</reference>
<evidence type="ECO:0000313" key="4">
    <source>
        <dbReference type="EMBL" id="HIU68427.1"/>
    </source>
</evidence>
<dbReference type="PANTHER" id="PTHR43405">
    <property type="entry name" value="GLYCOSYL HYDROLASE DIGH"/>
    <property type="match status" value="1"/>
</dbReference>
<dbReference type="InterPro" id="IPR003790">
    <property type="entry name" value="GHL10"/>
</dbReference>
<dbReference type="AlphaFoldDB" id="A0A9D1MTQ0"/>
<reference evidence="4" key="2">
    <citation type="journal article" date="2021" name="PeerJ">
        <title>Extensive microbial diversity within the chicken gut microbiome revealed by metagenomics and culture.</title>
        <authorList>
            <person name="Gilroy R."/>
            <person name="Ravi A."/>
            <person name="Getino M."/>
            <person name="Pursley I."/>
            <person name="Horton D.L."/>
            <person name="Alikhan N.F."/>
            <person name="Baker D."/>
            <person name="Gharbi K."/>
            <person name="Hall N."/>
            <person name="Watson M."/>
            <person name="Adriaenssens E.M."/>
            <person name="Foster-Nyarko E."/>
            <person name="Jarju S."/>
            <person name="Secka A."/>
            <person name="Antonio M."/>
            <person name="Oren A."/>
            <person name="Chaudhuri R.R."/>
            <person name="La Ragione R."/>
            <person name="Hildebrand F."/>
            <person name="Pallen M.J."/>
        </authorList>
    </citation>
    <scope>NUCLEOTIDE SEQUENCE</scope>
    <source>
        <strain evidence="4">CHK176-6737</strain>
    </source>
</reference>
<sequence>MKKIIFCFVCICVLLQMLGGCVLVPKNQVKEQPETTRQNAQPADGSQAFVRSVWIAYYELGEWTNAAKDAQAFQNSMTEIFEKVKAFGFNTVTVQVRPCADAFYDSAYFPVSHYCFKDGKLRFDPLSVLCSVADTTGLRIEAWINPYRISQNTDSYPVPQQFADMAYSVGKGAYLNPANSEVQALIAKGAAEIAENYSIDAIHFDDYFYPTAEKEIDAKEYAAYQESGGELALDDWRRQTVTSMVEAVKKAVSQANASVQFGISPSGNIEYCRDSIYADVESWAAGDILDYICPQLYYGFLNESLPYEQTLQHWCEITEKPALYVGLPLYKSGKEDDYASAGNDKAISEFQDNTDVIVRQAKAAAASKNVRGVYIFSYSSVFAPENEQQKKEAENLRQYFAQANAAG</sequence>
<evidence type="ECO:0000256" key="2">
    <source>
        <dbReference type="SAM" id="SignalP"/>
    </source>
</evidence>
<feature type="domain" description="Glycosyl hydrolase-like 10" evidence="3">
    <location>
        <begin position="50"/>
        <end position="333"/>
    </location>
</feature>
<evidence type="ECO:0000313" key="5">
    <source>
        <dbReference type="Proteomes" id="UP000824125"/>
    </source>
</evidence>
<dbReference type="Pfam" id="PF02638">
    <property type="entry name" value="GHL10"/>
    <property type="match status" value="1"/>
</dbReference>
<dbReference type="Proteomes" id="UP000824125">
    <property type="component" value="Unassembled WGS sequence"/>
</dbReference>
<name>A0A9D1MTQ0_9FIRM</name>
<dbReference type="InterPro" id="IPR017853">
    <property type="entry name" value="GH"/>
</dbReference>
<organism evidence="4 5">
    <name type="scientific">Candidatus Scybalenecus merdavium</name>
    <dbReference type="NCBI Taxonomy" id="2840939"/>
    <lineage>
        <taxon>Bacteria</taxon>
        <taxon>Bacillati</taxon>
        <taxon>Bacillota</taxon>
        <taxon>Clostridia</taxon>
        <taxon>Eubacteriales</taxon>
        <taxon>Oscillospiraceae</taxon>
        <taxon>Oscillospiraceae incertae sedis</taxon>
        <taxon>Candidatus Scybalenecus</taxon>
    </lineage>
</organism>
<dbReference type="InterPro" id="IPR052177">
    <property type="entry name" value="Divisome_Glycosyl_Hydrolase"/>
</dbReference>
<protein>
    <submittedName>
        <fullName evidence="4">Family 10 glycosylhydrolase</fullName>
    </submittedName>
</protein>
<keyword evidence="1 2" id="KW-0732">Signal</keyword>
<dbReference type="PROSITE" id="PS51257">
    <property type="entry name" value="PROKAR_LIPOPROTEIN"/>
    <property type="match status" value="1"/>
</dbReference>
<proteinExistence type="predicted"/>